<evidence type="ECO:0000256" key="1">
    <source>
        <dbReference type="SAM" id="Phobius"/>
    </source>
</evidence>
<dbReference type="EMBL" id="VYQF01000001">
    <property type="protein sequence ID" value="KAA9040645.1"/>
    <property type="molecule type" value="Genomic_DNA"/>
</dbReference>
<proteinExistence type="predicted"/>
<evidence type="ECO:0000313" key="3">
    <source>
        <dbReference type="Proteomes" id="UP000326903"/>
    </source>
</evidence>
<feature type="transmembrane region" description="Helical" evidence="1">
    <location>
        <begin position="116"/>
        <end position="137"/>
    </location>
</feature>
<gene>
    <name evidence="2" type="ORF">FW778_00975</name>
</gene>
<sequence length="145" mass="15132">MNTKKFLIAGIVGGIIYFLLGYVFYGNLFSDFFMKNAGTATGVSRSMDQFVWWALALGNIFGGFLLSYVFIKSNVRTVGSGLLTGAAIGLLMAASYDLISYGTSNLTTTTGVVGDIGIFALMSAITGAVVALILGLIGKASVTKA</sequence>
<evidence type="ECO:0000313" key="2">
    <source>
        <dbReference type="EMBL" id="KAA9040645.1"/>
    </source>
</evidence>
<keyword evidence="1" id="KW-0812">Transmembrane</keyword>
<dbReference type="AlphaFoldDB" id="A0A5J5IHS6"/>
<dbReference type="RefSeq" id="WP_150412705.1">
    <property type="nucleotide sequence ID" value="NZ_VYQF01000001.1"/>
</dbReference>
<protein>
    <submittedName>
        <fullName evidence="2">DUF1761 domain-containing protein</fullName>
    </submittedName>
</protein>
<keyword evidence="1" id="KW-1133">Transmembrane helix</keyword>
<dbReference type="Proteomes" id="UP000326903">
    <property type="component" value="Unassembled WGS sequence"/>
</dbReference>
<feature type="transmembrane region" description="Helical" evidence="1">
    <location>
        <begin position="7"/>
        <end position="25"/>
    </location>
</feature>
<keyword evidence="3" id="KW-1185">Reference proteome</keyword>
<reference evidence="2 3" key="1">
    <citation type="submission" date="2019-09" db="EMBL/GenBank/DDBJ databases">
        <title>Draft genome sequence of Ginsengibacter sp. BR5-29.</title>
        <authorList>
            <person name="Im W.-T."/>
        </authorList>
    </citation>
    <scope>NUCLEOTIDE SEQUENCE [LARGE SCALE GENOMIC DNA]</scope>
    <source>
        <strain evidence="2 3">BR5-29</strain>
    </source>
</reference>
<feature type="transmembrane region" description="Helical" evidence="1">
    <location>
        <begin position="78"/>
        <end position="96"/>
    </location>
</feature>
<keyword evidence="1" id="KW-0472">Membrane</keyword>
<comment type="caution">
    <text evidence="2">The sequence shown here is derived from an EMBL/GenBank/DDBJ whole genome shotgun (WGS) entry which is preliminary data.</text>
</comment>
<feature type="transmembrane region" description="Helical" evidence="1">
    <location>
        <begin position="50"/>
        <end position="71"/>
    </location>
</feature>
<organism evidence="2 3">
    <name type="scientific">Ginsengibacter hankyongi</name>
    <dbReference type="NCBI Taxonomy" id="2607284"/>
    <lineage>
        <taxon>Bacteria</taxon>
        <taxon>Pseudomonadati</taxon>
        <taxon>Bacteroidota</taxon>
        <taxon>Chitinophagia</taxon>
        <taxon>Chitinophagales</taxon>
        <taxon>Chitinophagaceae</taxon>
        <taxon>Ginsengibacter</taxon>
    </lineage>
</organism>
<accession>A0A5J5IHS6</accession>
<name>A0A5J5IHS6_9BACT</name>